<dbReference type="PANTHER" id="PTHR11371:SF31">
    <property type="entry name" value="EXTRACELLULAR NUCLEASE"/>
    <property type="match status" value="1"/>
</dbReference>
<dbReference type="PANTHER" id="PTHR11371">
    <property type="entry name" value="DEOXYRIBONUCLEASE"/>
    <property type="match status" value="1"/>
</dbReference>
<evidence type="ECO:0000256" key="4">
    <source>
        <dbReference type="SAM" id="SignalP"/>
    </source>
</evidence>
<keyword evidence="3" id="KW-0378">Hydrolase</keyword>
<dbReference type="SMART" id="SM00476">
    <property type="entry name" value="DNaseIc"/>
    <property type="match status" value="1"/>
</dbReference>
<dbReference type="GO" id="GO:0006308">
    <property type="term" value="P:DNA catabolic process"/>
    <property type="evidence" value="ECO:0007669"/>
    <property type="project" value="InterPro"/>
</dbReference>
<dbReference type="Gene3D" id="3.60.10.10">
    <property type="entry name" value="Endonuclease/exonuclease/phosphatase"/>
    <property type="match status" value="1"/>
</dbReference>
<evidence type="ECO:0000313" key="7">
    <source>
        <dbReference type="Proteomes" id="UP000027473"/>
    </source>
</evidence>
<evidence type="ECO:0000256" key="3">
    <source>
        <dbReference type="ARBA" id="ARBA00022801"/>
    </source>
</evidence>
<dbReference type="InterPro" id="IPR005135">
    <property type="entry name" value="Endo/exonuclease/phosphatase"/>
</dbReference>
<dbReference type="CDD" id="cd10283">
    <property type="entry name" value="MnuA_DNase1-like"/>
    <property type="match status" value="1"/>
</dbReference>
<dbReference type="Proteomes" id="UP000027473">
    <property type="component" value="Unassembled WGS sequence"/>
</dbReference>
<feature type="domain" description="Endonuclease/exonuclease/phosphatase" evidence="5">
    <location>
        <begin position="25"/>
        <end position="260"/>
    </location>
</feature>
<evidence type="ECO:0000256" key="2">
    <source>
        <dbReference type="ARBA" id="ARBA00022722"/>
    </source>
</evidence>
<dbReference type="InterPro" id="IPR036691">
    <property type="entry name" value="Endo/exonu/phosph_ase_sf"/>
</dbReference>
<accession>A0AB73BWZ9</accession>
<dbReference type="EMBL" id="JAAC01000062">
    <property type="protein sequence ID" value="KDE63784.1"/>
    <property type="molecule type" value="Genomic_DNA"/>
</dbReference>
<dbReference type="Pfam" id="PF03372">
    <property type="entry name" value="Exo_endo_phos"/>
    <property type="match status" value="1"/>
</dbReference>
<organism evidence="6 7">
    <name type="scientific">Fusobacterium necrophorum BL</name>
    <dbReference type="NCBI Taxonomy" id="1441732"/>
    <lineage>
        <taxon>Bacteria</taxon>
        <taxon>Fusobacteriati</taxon>
        <taxon>Fusobacteriota</taxon>
        <taxon>Fusobacteriia</taxon>
        <taxon>Fusobacteriales</taxon>
        <taxon>Fusobacteriaceae</taxon>
        <taxon>Fusobacterium</taxon>
    </lineage>
</organism>
<name>A0AB73BWZ9_9FUSO</name>
<proteinExistence type="inferred from homology"/>
<keyword evidence="2" id="KW-0540">Nuclease</keyword>
<reference evidence="6 7" key="1">
    <citation type="submission" date="2014-01" db="EMBL/GenBank/DDBJ databases">
        <title>Comparative genomics of Fusobacterium necrophorum wild isolates.</title>
        <authorList>
            <person name="Kittichotirat W."/>
            <person name="Bumgarner R.E."/>
            <person name="Lawrence P."/>
        </authorList>
    </citation>
    <scope>NUCLEOTIDE SEQUENCE [LARGE SCALE GENOMIC DNA]</scope>
    <source>
        <strain evidence="6 7">BL</strain>
    </source>
</reference>
<evidence type="ECO:0000313" key="6">
    <source>
        <dbReference type="EMBL" id="KDE63784.1"/>
    </source>
</evidence>
<sequence>MKKLKGVILFFLFTLSLYANTGKVASFNTLHLGTSKKDYKLFCETIRDFDLVGLEEVMKKEAVENLVKELNKNTGSIWEGHISQHAVGENGYNEFYGYVWKKDKVKLIKQEGFYPDPDNKFVREPYGATFKIGNFDFTFVLQHAVYGKKVLERKLEAAELVKVYDYFQDKDTKENDILIGGDFNLSASDKAFDSLYNHRDNITCTLDPKTKTTVGTKGLSSAYDNIFISKKYTTEYTGKSGIVDFTNKKYGEARKKISDHLPIYIEVNTDKDDD</sequence>
<dbReference type="SUPFAM" id="SSF56219">
    <property type="entry name" value="DNase I-like"/>
    <property type="match status" value="1"/>
</dbReference>
<evidence type="ECO:0000256" key="1">
    <source>
        <dbReference type="ARBA" id="ARBA00007359"/>
    </source>
</evidence>
<comment type="caution">
    <text evidence="6">The sequence shown here is derived from an EMBL/GenBank/DDBJ whole genome shotgun (WGS) entry which is preliminary data.</text>
</comment>
<dbReference type="RefSeq" id="WP_035916719.1">
    <property type="nucleotide sequence ID" value="NZ_JAAC01000062.1"/>
</dbReference>
<gene>
    <name evidence="6" type="ORF">FUSO3_04435</name>
</gene>
<dbReference type="InterPro" id="IPR016202">
    <property type="entry name" value="DNase_I"/>
</dbReference>
<keyword evidence="4" id="KW-0732">Signal</keyword>
<evidence type="ECO:0000259" key="5">
    <source>
        <dbReference type="Pfam" id="PF03372"/>
    </source>
</evidence>
<feature type="signal peptide" evidence="4">
    <location>
        <begin position="1"/>
        <end position="19"/>
    </location>
</feature>
<feature type="chain" id="PRO_5044506333" evidence="4">
    <location>
        <begin position="20"/>
        <end position="274"/>
    </location>
</feature>
<dbReference type="GO" id="GO:0004536">
    <property type="term" value="F:DNA nuclease activity"/>
    <property type="evidence" value="ECO:0007669"/>
    <property type="project" value="InterPro"/>
</dbReference>
<protein>
    <submittedName>
        <fullName evidence="6">LuxR family transcriptional regulator</fullName>
    </submittedName>
</protein>
<dbReference type="GO" id="GO:0016787">
    <property type="term" value="F:hydrolase activity"/>
    <property type="evidence" value="ECO:0007669"/>
    <property type="project" value="UniProtKB-KW"/>
</dbReference>
<dbReference type="AlphaFoldDB" id="A0AB73BWZ9"/>
<comment type="similarity">
    <text evidence="1">Belongs to the DNase I family.</text>
</comment>